<organism evidence="1 2">
    <name type="scientific">Rhinocladiella mackenziei CBS 650.93</name>
    <dbReference type="NCBI Taxonomy" id="1442369"/>
    <lineage>
        <taxon>Eukaryota</taxon>
        <taxon>Fungi</taxon>
        <taxon>Dikarya</taxon>
        <taxon>Ascomycota</taxon>
        <taxon>Pezizomycotina</taxon>
        <taxon>Eurotiomycetes</taxon>
        <taxon>Chaetothyriomycetidae</taxon>
        <taxon>Chaetothyriales</taxon>
        <taxon>Herpotrichiellaceae</taxon>
        <taxon>Rhinocladiella</taxon>
    </lineage>
</organism>
<dbReference type="VEuPathDB" id="FungiDB:Z518_09174"/>
<dbReference type="GeneID" id="25297245"/>
<protein>
    <submittedName>
        <fullName evidence="1">Rhinocladiella mackenziei CBS 650.93 unplaced genomic scaffold supercont1.7, whole genome shotgun sequence</fullName>
    </submittedName>
</protein>
<proteinExistence type="predicted"/>
<evidence type="ECO:0000313" key="1">
    <source>
        <dbReference type="EMBL" id="KIX01448.1"/>
    </source>
</evidence>
<sequence>MAFQFPMISSCLTDRYFPAGFLTLLGLQWVIFNIQEPERRDFKGVSFKDLAMHIKTMADIDDWIVGTRRAGNHLPFFVDSMGSMVSLLGRILGSLGHLRTGTSQIQGPFIEFIRNLEQDE</sequence>
<reference evidence="1 2" key="1">
    <citation type="submission" date="2015-01" db="EMBL/GenBank/DDBJ databases">
        <title>The Genome Sequence of Rhinocladiella mackenzie CBS 650.93.</title>
        <authorList>
            <consortium name="The Broad Institute Genomics Platform"/>
            <person name="Cuomo C."/>
            <person name="de Hoog S."/>
            <person name="Gorbushina A."/>
            <person name="Stielow B."/>
            <person name="Teixiera M."/>
            <person name="Abouelleil A."/>
            <person name="Chapman S.B."/>
            <person name="Priest M."/>
            <person name="Young S.K."/>
            <person name="Wortman J."/>
            <person name="Nusbaum C."/>
            <person name="Birren B."/>
        </authorList>
    </citation>
    <scope>NUCLEOTIDE SEQUENCE [LARGE SCALE GENOMIC DNA]</scope>
    <source>
        <strain evidence="1 2">CBS 650.93</strain>
    </source>
</reference>
<dbReference type="HOGENOM" id="CLU_2050948_0_0_1"/>
<keyword evidence="2" id="KW-1185">Reference proteome</keyword>
<dbReference type="RefSeq" id="XP_013268584.1">
    <property type="nucleotide sequence ID" value="XM_013413130.1"/>
</dbReference>
<dbReference type="EMBL" id="KN847481">
    <property type="protein sequence ID" value="KIX01448.1"/>
    <property type="molecule type" value="Genomic_DNA"/>
</dbReference>
<accession>A0A0D2GSW9</accession>
<dbReference type="OrthoDB" id="5275938at2759"/>
<dbReference type="Proteomes" id="UP000053617">
    <property type="component" value="Unassembled WGS sequence"/>
</dbReference>
<dbReference type="AlphaFoldDB" id="A0A0D2GSW9"/>
<name>A0A0D2GSW9_9EURO</name>
<evidence type="ECO:0000313" key="2">
    <source>
        <dbReference type="Proteomes" id="UP000053617"/>
    </source>
</evidence>
<gene>
    <name evidence="1" type="ORF">Z518_09174</name>
</gene>